<name>A0AAD5VYZ5_9AGAR</name>
<sequence>MRSSFALFVALTLISGVACAPAPTTLEPQNFAIIGNPTPDHHDRSLNNDQNGQPENFRMSGNPTKDSLKRWN</sequence>
<proteinExistence type="predicted"/>
<dbReference type="PROSITE" id="PS51257">
    <property type="entry name" value="PROKAR_LIPOPROTEIN"/>
    <property type="match status" value="1"/>
</dbReference>
<gene>
    <name evidence="3" type="ORF">NP233_g2023</name>
</gene>
<evidence type="ECO:0000256" key="1">
    <source>
        <dbReference type="SAM" id="MobiDB-lite"/>
    </source>
</evidence>
<reference evidence="3" key="1">
    <citation type="submission" date="2022-07" db="EMBL/GenBank/DDBJ databases">
        <title>Genome Sequence of Leucocoprinus birnbaumii.</title>
        <authorList>
            <person name="Buettner E."/>
        </authorList>
    </citation>
    <scope>NUCLEOTIDE SEQUENCE</scope>
    <source>
        <strain evidence="3">VT141</strain>
    </source>
</reference>
<keyword evidence="2" id="KW-0732">Signal</keyword>
<feature type="region of interest" description="Disordered" evidence="1">
    <location>
        <begin position="30"/>
        <end position="72"/>
    </location>
</feature>
<dbReference type="EMBL" id="JANIEX010000082">
    <property type="protein sequence ID" value="KAJ3574064.1"/>
    <property type="molecule type" value="Genomic_DNA"/>
</dbReference>
<feature type="compositionally biased region" description="Polar residues" evidence="1">
    <location>
        <begin position="47"/>
        <end position="65"/>
    </location>
</feature>
<evidence type="ECO:0000256" key="2">
    <source>
        <dbReference type="SAM" id="SignalP"/>
    </source>
</evidence>
<organism evidence="3 4">
    <name type="scientific">Leucocoprinus birnbaumii</name>
    <dbReference type="NCBI Taxonomy" id="56174"/>
    <lineage>
        <taxon>Eukaryota</taxon>
        <taxon>Fungi</taxon>
        <taxon>Dikarya</taxon>
        <taxon>Basidiomycota</taxon>
        <taxon>Agaricomycotina</taxon>
        <taxon>Agaricomycetes</taxon>
        <taxon>Agaricomycetidae</taxon>
        <taxon>Agaricales</taxon>
        <taxon>Agaricineae</taxon>
        <taxon>Agaricaceae</taxon>
        <taxon>Leucocoprinus</taxon>
    </lineage>
</organism>
<keyword evidence="4" id="KW-1185">Reference proteome</keyword>
<protein>
    <submittedName>
        <fullName evidence="3">Uncharacterized protein</fullName>
    </submittedName>
</protein>
<comment type="caution">
    <text evidence="3">The sequence shown here is derived from an EMBL/GenBank/DDBJ whole genome shotgun (WGS) entry which is preliminary data.</text>
</comment>
<evidence type="ECO:0000313" key="4">
    <source>
        <dbReference type="Proteomes" id="UP001213000"/>
    </source>
</evidence>
<feature type="signal peptide" evidence="2">
    <location>
        <begin position="1"/>
        <end position="19"/>
    </location>
</feature>
<feature type="chain" id="PRO_5042015432" evidence="2">
    <location>
        <begin position="20"/>
        <end position="72"/>
    </location>
</feature>
<dbReference type="AlphaFoldDB" id="A0AAD5VYZ5"/>
<evidence type="ECO:0000313" key="3">
    <source>
        <dbReference type="EMBL" id="KAJ3574064.1"/>
    </source>
</evidence>
<dbReference type="Proteomes" id="UP001213000">
    <property type="component" value="Unassembled WGS sequence"/>
</dbReference>
<accession>A0AAD5VYZ5</accession>